<protein>
    <submittedName>
        <fullName evidence="1">Uncharacterized protein</fullName>
    </submittedName>
</protein>
<organism evidence="1">
    <name type="scientific">Dulem virus 32</name>
    <dbReference type="NCBI Taxonomy" id="3145750"/>
    <lineage>
        <taxon>Viruses</taxon>
        <taxon>Duplodnaviria</taxon>
        <taxon>Heunggongvirae</taxon>
        <taxon>Uroviricota</taxon>
        <taxon>Caudoviricetes</taxon>
    </lineage>
</organism>
<evidence type="ECO:0000313" key="1">
    <source>
        <dbReference type="EMBL" id="XCD05786.1"/>
    </source>
</evidence>
<dbReference type="EMBL" id="PP511597">
    <property type="protein sequence ID" value="XCD05786.1"/>
    <property type="molecule type" value="Genomic_DNA"/>
</dbReference>
<proteinExistence type="predicted"/>
<name>A0AAU8B1P6_9CAUD</name>
<accession>A0AAU8B1P6</accession>
<reference evidence="1" key="1">
    <citation type="submission" date="2024-03" db="EMBL/GenBank/DDBJ databases">
        <title>Diverse circular DNA viruses in blood, oral, and fecal samples of captive lemurs.</title>
        <authorList>
            <person name="Paietta E.N."/>
            <person name="Kraberger S."/>
            <person name="Lund M.C."/>
            <person name="Custer J.M."/>
            <person name="Vargas K.M."/>
            <person name="Ehmke E.E."/>
            <person name="Yoder A.D."/>
            <person name="Varsani A."/>
        </authorList>
    </citation>
    <scope>NUCLEOTIDE SEQUENCE</scope>
    <source>
        <strain evidence="1">Duke_24SF_91</strain>
    </source>
</reference>
<sequence>MSNIVEWGNPPTRRTQRDWAAITRELKQRPGQWGCVGAGSTSLQWKLNRGDVPAFDPTNFEAVCRRNESGQEAIWARYNPAHAVCSTEPLPDPRIDSLVSAVADLANAVTSLIHHLEQARTEKEVEE</sequence>